<name>A0A6J5L3U9_9CAUD</name>
<proteinExistence type="predicted"/>
<reference evidence="2" key="1">
    <citation type="submission" date="2020-04" db="EMBL/GenBank/DDBJ databases">
        <authorList>
            <person name="Chiriac C."/>
            <person name="Salcher M."/>
            <person name="Ghai R."/>
            <person name="Kavagutti S V."/>
        </authorList>
    </citation>
    <scope>NUCLEOTIDE SEQUENCE</scope>
</reference>
<dbReference type="SUPFAM" id="SSF56300">
    <property type="entry name" value="Metallo-dependent phosphatases"/>
    <property type="match status" value="1"/>
</dbReference>
<dbReference type="PANTHER" id="PTHR30337">
    <property type="entry name" value="COMPONENT OF ATP-DEPENDENT DSDNA EXONUCLEASE"/>
    <property type="match status" value="1"/>
</dbReference>
<dbReference type="InterPro" id="IPR004843">
    <property type="entry name" value="Calcineurin-like_PHP"/>
</dbReference>
<dbReference type="Pfam" id="PF00149">
    <property type="entry name" value="Metallophos"/>
    <property type="match status" value="1"/>
</dbReference>
<keyword evidence="2" id="KW-0378">Hydrolase</keyword>
<dbReference type="InterPro" id="IPR050535">
    <property type="entry name" value="DNA_Repair-Maintenance_Comp"/>
</dbReference>
<evidence type="ECO:0000259" key="1">
    <source>
        <dbReference type="Pfam" id="PF00149"/>
    </source>
</evidence>
<dbReference type="Gene3D" id="3.60.21.10">
    <property type="match status" value="1"/>
</dbReference>
<feature type="domain" description="Calcineurin-like phosphoesterase" evidence="1">
    <location>
        <begin position="4"/>
        <end position="193"/>
    </location>
</feature>
<keyword evidence="2" id="KW-0540">Nuclease</keyword>
<gene>
    <name evidence="2" type="ORF">UFOVP84_72</name>
</gene>
<dbReference type="EMBL" id="LR796208">
    <property type="protein sequence ID" value="CAB4127200.1"/>
    <property type="molecule type" value="Genomic_DNA"/>
</dbReference>
<dbReference type="InterPro" id="IPR029052">
    <property type="entry name" value="Metallo-depent_PP-like"/>
</dbReference>
<protein>
    <submittedName>
        <fullName evidence="2">SbcD DNA repair exonuclease</fullName>
    </submittedName>
</protein>
<organism evidence="2">
    <name type="scientific">uncultured Caudovirales phage</name>
    <dbReference type="NCBI Taxonomy" id="2100421"/>
    <lineage>
        <taxon>Viruses</taxon>
        <taxon>Duplodnaviria</taxon>
        <taxon>Heunggongvirae</taxon>
        <taxon>Uroviricota</taxon>
        <taxon>Caudoviricetes</taxon>
        <taxon>Peduoviridae</taxon>
        <taxon>Maltschvirus</taxon>
        <taxon>Maltschvirus maltsch</taxon>
    </lineage>
</organism>
<dbReference type="PANTHER" id="PTHR30337:SF0">
    <property type="entry name" value="NUCLEASE SBCCD SUBUNIT D"/>
    <property type="match status" value="1"/>
</dbReference>
<evidence type="ECO:0000313" key="2">
    <source>
        <dbReference type="EMBL" id="CAB4127200.1"/>
    </source>
</evidence>
<keyword evidence="2" id="KW-0269">Exonuclease</keyword>
<dbReference type="GO" id="GO:0004527">
    <property type="term" value="F:exonuclease activity"/>
    <property type="evidence" value="ECO:0007669"/>
    <property type="project" value="UniProtKB-KW"/>
</dbReference>
<sequence>MNNKVALITDQHFGAREGSTIIIEHQRKFYNDVFFPYISKNNIDTVIILGDTFDKRKYTNHYVIEQCKLFFFEQLKDRDISVYMIIGNHDITFKNTLFPNTPDLLLAEYDNITHVEHPETISIKGIDVAMIPWICQDNYVRSMEEIDTSSADICMGHFEISGFQMYRGVESHGGISQNTFDRYDKTFSGHYHHRSSKGNITYLGTPYELTWQDYADPKGFHIFDLGTRELEFIENPNKLFVKLEYNDLNQEPIDLSNIQIKDSYVKLIVVNKTDFYRYDIFLNKLYNKGAYEIKIIEDIGDFSNGELSDDIKLEDTHSVLNQYIESIESDIDTSKIKSYIQSLYTEALNSELA</sequence>
<accession>A0A6J5L3U9</accession>